<accession>A0A543JP02</accession>
<proteinExistence type="predicted"/>
<dbReference type="InterPro" id="IPR008965">
    <property type="entry name" value="CBM2/CBM3_carb-bd_dom_sf"/>
</dbReference>
<feature type="chain" id="PRO_5021974305" evidence="1">
    <location>
        <begin position="27"/>
        <end position="145"/>
    </location>
</feature>
<protein>
    <submittedName>
        <fullName evidence="3">Cellulose binding domain-containing protein</fullName>
    </submittedName>
</protein>
<organism evidence="3 4">
    <name type="scientific">Saccharothrix saharensis</name>
    <dbReference type="NCBI Taxonomy" id="571190"/>
    <lineage>
        <taxon>Bacteria</taxon>
        <taxon>Bacillati</taxon>
        <taxon>Actinomycetota</taxon>
        <taxon>Actinomycetes</taxon>
        <taxon>Pseudonocardiales</taxon>
        <taxon>Pseudonocardiaceae</taxon>
        <taxon>Saccharothrix</taxon>
    </lineage>
</organism>
<evidence type="ECO:0000313" key="4">
    <source>
        <dbReference type="Proteomes" id="UP000316628"/>
    </source>
</evidence>
<feature type="domain" description="CBM2" evidence="2">
    <location>
        <begin position="28"/>
        <end position="139"/>
    </location>
</feature>
<dbReference type="Gene3D" id="2.60.40.290">
    <property type="match status" value="1"/>
</dbReference>
<feature type="signal peptide" evidence="1">
    <location>
        <begin position="1"/>
        <end position="26"/>
    </location>
</feature>
<dbReference type="SMART" id="SM00637">
    <property type="entry name" value="CBD_II"/>
    <property type="match status" value="1"/>
</dbReference>
<keyword evidence="1" id="KW-0732">Signal</keyword>
<dbReference type="GO" id="GO:0005975">
    <property type="term" value="P:carbohydrate metabolic process"/>
    <property type="evidence" value="ECO:0007669"/>
    <property type="project" value="InterPro"/>
</dbReference>
<comment type="caution">
    <text evidence="3">The sequence shown here is derived from an EMBL/GenBank/DDBJ whole genome shotgun (WGS) entry which is preliminary data.</text>
</comment>
<dbReference type="AlphaFoldDB" id="A0A543JP02"/>
<dbReference type="SUPFAM" id="SSF49384">
    <property type="entry name" value="Carbohydrate-binding domain"/>
    <property type="match status" value="1"/>
</dbReference>
<dbReference type="InterPro" id="IPR001919">
    <property type="entry name" value="CBD2"/>
</dbReference>
<reference evidence="3 4" key="1">
    <citation type="submission" date="2019-06" db="EMBL/GenBank/DDBJ databases">
        <title>Sequencing the genomes of 1000 actinobacteria strains.</title>
        <authorList>
            <person name="Klenk H.-P."/>
        </authorList>
    </citation>
    <scope>NUCLEOTIDE SEQUENCE [LARGE SCALE GENOMIC DNA]</scope>
    <source>
        <strain evidence="3 4">DSM 45456</strain>
    </source>
</reference>
<sequence length="145" mass="15360">MRFRPVLHALLATGIVMVTPVTPVVADPAAPNLRCTYTHVVQSTWLGGYQAEFTVDNLGPDAAAPWQATFVLSGGGHVKTTWPGPFTQSGSSVKLSGAAWNRDLYAKWFAKTGLTVAYTGSVFPSPSDVKLNGVACTEHSGPVTR</sequence>
<dbReference type="PROSITE" id="PS51173">
    <property type="entry name" value="CBM2"/>
    <property type="match status" value="1"/>
</dbReference>
<dbReference type="Proteomes" id="UP000316628">
    <property type="component" value="Unassembled WGS sequence"/>
</dbReference>
<dbReference type="EMBL" id="VFPP01000001">
    <property type="protein sequence ID" value="TQM84560.1"/>
    <property type="molecule type" value="Genomic_DNA"/>
</dbReference>
<dbReference type="InterPro" id="IPR012291">
    <property type="entry name" value="CBM2_carb-bd_dom_sf"/>
</dbReference>
<keyword evidence="4" id="KW-1185">Reference proteome</keyword>
<evidence type="ECO:0000259" key="2">
    <source>
        <dbReference type="PROSITE" id="PS51173"/>
    </source>
</evidence>
<evidence type="ECO:0000313" key="3">
    <source>
        <dbReference type="EMBL" id="TQM84560.1"/>
    </source>
</evidence>
<name>A0A543JP02_9PSEU</name>
<dbReference type="GO" id="GO:0030247">
    <property type="term" value="F:polysaccharide binding"/>
    <property type="evidence" value="ECO:0007669"/>
    <property type="project" value="UniProtKB-UniRule"/>
</dbReference>
<dbReference type="Pfam" id="PF00553">
    <property type="entry name" value="CBM_2"/>
    <property type="match status" value="1"/>
</dbReference>
<dbReference type="OrthoDB" id="99456at2"/>
<dbReference type="GO" id="GO:0004553">
    <property type="term" value="F:hydrolase activity, hydrolyzing O-glycosyl compounds"/>
    <property type="evidence" value="ECO:0007669"/>
    <property type="project" value="InterPro"/>
</dbReference>
<evidence type="ECO:0000256" key="1">
    <source>
        <dbReference type="SAM" id="SignalP"/>
    </source>
</evidence>
<gene>
    <name evidence="3" type="ORF">FHX81_7015</name>
</gene>